<comment type="caution">
    <text evidence="2">The sequence shown here is derived from an EMBL/GenBank/DDBJ whole genome shotgun (WGS) entry which is preliminary data.</text>
</comment>
<dbReference type="InterPro" id="IPR038564">
    <property type="entry name" value="Maf1_sf"/>
</dbReference>
<dbReference type="InterPro" id="IPR015257">
    <property type="entry name" value="Maf1"/>
</dbReference>
<dbReference type="PANTHER" id="PTHR22504">
    <property type="entry name" value="REPRESSOR OF RNA POLYMERASE III TRANSCRIPTION MAF1"/>
    <property type="match status" value="1"/>
</dbReference>
<feature type="compositionally biased region" description="Low complexity" evidence="1">
    <location>
        <begin position="520"/>
        <end position="530"/>
    </location>
</feature>
<dbReference type="GO" id="GO:0005634">
    <property type="term" value="C:nucleus"/>
    <property type="evidence" value="ECO:0007669"/>
    <property type="project" value="TreeGrafter"/>
</dbReference>
<feature type="compositionally biased region" description="Basic residues" evidence="1">
    <location>
        <begin position="842"/>
        <end position="852"/>
    </location>
</feature>
<protein>
    <recommendedName>
        <fullName evidence="4">Maf1-domain-containing protein</fullName>
    </recommendedName>
</protein>
<feature type="compositionally biased region" description="Acidic residues" evidence="1">
    <location>
        <begin position="72"/>
        <end position="82"/>
    </location>
</feature>
<dbReference type="Gene3D" id="3.40.1000.50">
    <property type="entry name" value="Repressor of RNA polymerase III transcription Maf1"/>
    <property type="match status" value="3"/>
</dbReference>
<feature type="compositionally biased region" description="Low complexity" evidence="1">
    <location>
        <begin position="287"/>
        <end position="299"/>
    </location>
</feature>
<feature type="region of interest" description="Disordered" evidence="1">
    <location>
        <begin position="287"/>
        <end position="361"/>
    </location>
</feature>
<evidence type="ECO:0008006" key="4">
    <source>
        <dbReference type="Google" id="ProtNLM"/>
    </source>
</evidence>
<dbReference type="Proteomes" id="UP001176517">
    <property type="component" value="Unassembled WGS sequence"/>
</dbReference>
<feature type="compositionally biased region" description="Low complexity" evidence="1">
    <location>
        <begin position="814"/>
        <end position="824"/>
    </location>
</feature>
<feature type="compositionally biased region" description="Polar residues" evidence="1">
    <location>
        <begin position="300"/>
        <end position="360"/>
    </location>
</feature>
<feature type="region of interest" description="Disordered" evidence="1">
    <location>
        <begin position="814"/>
        <end position="852"/>
    </location>
</feature>
<feature type="compositionally biased region" description="Low complexity" evidence="1">
    <location>
        <begin position="604"/>
        <end position="617"/>
    </location>
</feature>
<dbReference type="GO" id="GO:0000994">
    <property type="term" value="F:RNA polymerase III core binding"/>
    <property type="evidence" value="ECO:0007669"/>
    <property type="project" value="TreeGrafter"/>
</dbReference>
<dbReference type="GO" id="GO:0016480">
    <property type="term" value="P:negative regulation of transcription by RNA polymerase III"/>
    <property type="evidence" value="ECO:0007669"/>
    <property type="project" value="InterPro"/>
</dbReference>
<evidence type="ECO:0000313" key="3">
    <source>
        <dbReference type="Proteomes" id="UP001176517"/>
    </source>
</evidence>
<evidence type="ECO:0000256" key="1">
    <source>
        <dbReference type="SAM" id="MobiDB-lite"/>
    </source>
</evidence>
<feature type="compositionally biased region" description="Basic and acidic residues" evidence="1">
    <location>
        <begin position="697"/>
        <end position="710"/>
    </location>
</feature>
<organism evidence="2 3">
    <name type="scientific">Tilletia horrida</name>
    <dbReference type="NCBI Taxonomy" id="155126"/>
    <lineage>
        <taxon>Eukaryota</taxon>
        <taxon>Fungi</taxon>
        <taxon>Dikarya</taxon>
        <taxon>Basidiomycota</taxon>
        <taxon>Ustilaginomycotina</taxon>
        <taxon>Exobasidiomycetes</taxon>
        <taxon>Tilletiales</taxon>
        <taxon>Tilletiaceae</taxon>
        <taxon>Tilletia</taxon>
    </lineage>
</organism>
<feature type="compositionally biased region" description="Basic and acidic residues" evidence="1">
    <location>
        <begin position="83"/>
        <end position="93"/>
    </location>
</feature>
<feature type="region of interest" description="Disordered" evidence="1">
    <location>
        <begin position="510"/>
        <end position="718"/>
    </location>
</feature>
<reference evidence="2" key="1">
    <citation type="journal article" date="2023" name="PhytoFront">
        <title>Draft Genome Resources of Seven Strains of Tilletia horrida, Causal Agent of Kernel Smut of Rice.</title>
        <authorList>
            <person name="Khanal S."/>
            <person name="Antony Babu S."/>
            <person name="Zhou X.G."/>
        </authorList>
    </citation>
    <scope>NUCLEOTIDE SEQUENCE</scope>
    <source>
        <strain evidence="2">TX6</strain>
    </source>
</reference>
<dbReference type="AlphaFoldDB" id="A0AAN6JS82"/>
<dbReference type="PANTHER" id="PTHR22504:SF0">
    <property type="entry name" value="REPRESSOR OF RNA POLYMERASE III TRANSCRIPTION MAF1 HOMOLOG"/>
    <property type="match status" value="1"/>
</dbReference>
<feature type="region of interest" description="Disordered" evidence="1">
    <location>
        <begin position="66"/>
        <end position="110"/>
    </location>
</feature>
<accession>A0AAN6JS82</accession>
<dbReference type="EMBL" id="JAPDMZ010000045">
    <property type="protein sequence ID" value="KAK0553829.1"/>
    <property type="molecule type" value="Genomic_DNA"/>
</dbReference>
<proteinExistence type="predicted"/>
<name>A0AAN6JS82_9BASI</name>
<feature type="compositionally biased region" description="Acidic residues" evidence="1">
    <location>
        <begin position="563"/>
        <end position="574"/>
    </location>
</feature>
<sequence length="852" mass="89658">MKYLDYPQFVELSRALSFTSSECTVFTRIEAYSCKPVAQEKRLYKHIQRVYAPEVAARKYGYKLSSSHDDDLHDEDDDDEQEDGKHHEHHDQNYPRSAPPTRVSSLTIPPHLAESPFGNLTESSTARKLLFTVIATLNAAFPDHDFADIPVSTFRREPSPAYVVHSLSTTLQSLRRNAAGNNPDAPAAAAATSPPTATSTAGDFSTAFLSAAPRTFAGLPASFDLSPSLVTTSSTTSRGLTSPSIAATLSPSGQMAQLNLSGPSFLSSSLGSSSHVGANNSANQLPSALPAMSLPPAVSNAQGATFPSSNRRNRVSSDASSQAGQQPANASLSRSPVSPRIQATSPRIGQTGAGPSSFNSPAGGFHAPAAITAATHPALASILDDIMCVEECEVYSFHPDIEYDPHASADDDEEHLLLGAGENVRGGLGLFEDGDEGGIAISQAGRAKASEGGSSALSVHVGRTRHKPKGLHAEGVYSYEHDDLEDIAEQWGEDDDDLADPIRPETMARAQQNREKVLQAGRRAAASGASDVNSGSSRQKDADGDEDMGGNDDRRRHPHHEGEGEDALLFDEDVYGQGLSGTQTPRAAPSSGGPATPGRPDLVSDTSSSSMFSSSSSHLETDGDTSMGDDSRGSRFSSPSKAKVLGPADPLARNAWGRVQSSDSSRTVHPDAVAYQSGRASYKRNADENDEGDDLIDQDRYSDGSDRSATEMEAVDEDEDDTAGLLWATYAFFYNKRLKRVLFVNVWARTNAGVEAHAAAAAAAAQARERIRMSTSPPSRGGWSAGGASSSWPGLGGTVSAGAVPIVAPAQRAISGGAQRSRAGSGSGLGKTTIKALGLRSSARKGHARSDR</sequence>
<gene>
    <name evidence="2" type="ORF">OC846_002360</name>
</gene>
<keyword evidence="3" id="KW-1185">Reference proteome</keyword>
<dbReference type="Pfam" id="PF09174">
    <property type="entry name" value="Maf1"/>
    <property type="match status" value="1"/>
</dbReference>
<feature type="region of interest" description="Disordered" evidence="1">
    <location>
        <begin position="178"/>
        <end position="198"/>
    </location>
</feature>
<evidence type="ECO:0000313" key="2">
    <source>
        <dbReference type="EMBL" id="KAK0553829.1"/>
    </source>
</evidence>